<feature type="region of interest" description="Disordered" evidence="1">
    <location>
        <begin position="89"/>
        <end position="117"/>
    </location>
</feature>
<dbReference type="SUPFAM" id="SSF57997">
    <property type="entry name" value="Tropomyosin"/>
    <property type="match status" value="1"/>
</dbReference>
<evidence type="ECO:0000313" key="3">
    <source>
        <dbReference type="EMBL" id="MEQ2509916.1"/>
    </source>
</evidence>
<keyword evidence="4" id="KW-1185">Reference proteome</keyword>
<evidence type="ECO:0000256" key="1">
    <source>
        <dbReference type="SAM" id="MobiDB-lite"/>
    </source>
</evidence>
<proteinExistence type="predicted"/>
<evidence type="ECO:0000256" key="2">
    <source>
        <dbReference type="SAM" id="Phobius"/>
    </source>
</evidence>
<evidence type="ECO:0000313" key="4">
    <source>
        <dbReference type="Proteomes" id="UP001491552"/>
    </source>
</evidence>
<keyword evidence="2" id="KW-0812">Transmembrane</keyword>
<gene>
    <name evidence="3" type="ORF">WMO66_01410</name>
</gene>
<keyword evidence="2" id="KW-0472">Membrane</keyword>
<dbReference type="Gene3D" id="1.20.120.330">
    <property type="entry name" value="Nucleotidyltransferases domain 2"/>
    <property type="match status" value="1"/>
</dbReference>
<name>A0ABV1G3D7_9FIRM</name>
<comment type="caution">
    <text evidence="3">The sequence shown here is derived from an EMBL/GenBank/DDBJ whole genome shotgun (WGS) entry which is preliminary data.</text>
</comment>
<organism evidence="3 4">
    <name type="scientific">Faecousia intestinalis</name>
    <dbReference type="NCBI Taxonomy" id="3133167"/>
    <lineage>
        <taxon>Bacteria</taxon>
        <taxon>Bacillati</taxon>
        <taxon>Bacillota</taxon>
        <taxon>Clostridia</taxon>
        <taxon>Eubacteriales</taxon>
        <taxon>Oscillospiraceae</taxon>
        <taxon>Faecousia</taxon>
    </lineage>
</organism>
<protein>
    <submittedName>
        <fullName evidence="3">Uncharacterized protein</fullName>
    </submittedName>
</protein>
<dbReference type="Proteomes" id="UP001491552">
    <property type="component" value="Unassembled WGS sequence"/>
</dbReference>
<accession>A0ABV1G3D7</accession>
<feature type="compositionally biased region" description="Basic and acidic residues" evidence="1">
    <location>
        <begin position="99"/>
        <end position="117"/>
    </location>
</feature>
<feature type="transmembrane region" description="Helical" evidence="2">
    <location>
        <begin position="30"/>
        <end position="48"/>
    </location>
</feature>
<dbReference type="EMBL" id="JBBMFF010000084">
    <property type="protein sequence ID" value="MEQ2509916.1"/>
    <property type="molecule type" value="Genomic_DNA"/>
</dbReference>
<dbReference type="RefSeq" id="WP_349134625.1">
    <property type="nucleotide sequence ID" value="NZ_JBBMFF010000084.1"/>
</dbReference>
<keyword evidence="2" id="KW-1133">Transmembrane helix</keyword>
<reference evidence="3 4" key="1">
    <citation type="submission" date="2024-03" db="EMBL/GenBank/DDBJ databases">
        <title>Human intestinal bacterial collection.</title>
        <authorList>
            <person name="Pauvert C."/>
            <person name="Hitch T.C.A."/>
            <person name="Clavel T."/>
        </authorList>
    </citation>
    <scope>NUCLEOTIDE SEQUENCE [LARGE SCALE GENOMIC DNA]</scope>
    <source>
        <strain evidence="3 4">CLA-AA-H192</strain>
    </source>
</reference>
<sequence>MPELKQPQEAAETTTEQPLTTKKKRAMLEYMAIMFAAAFLLVAISLLIKVIDMKGEMEAANTGARENIALLQKDLDAARAESAELQTKLDEANAASSEAADKLSEAETRLSEAEKARETLEKTLESAQKENDTLSRRAQANELLVSAQAALEQGDYAALRSHLEALGAYADALKDDGAALYETLRSYID</sequence>